<evidence type="ECO:0000256" key="5">
    <source>
        <dbReference type="ARBA" id="ARBA00038237"/>
    </source>
</evidence>
<dbReference type="PANTHER" id="PTHR34113:SF2">
    <property type="entry name" value="PROTEIN LIKE EARLY STARVATION, CHLOROPLASTIC"/>
    <property type="match status" value="1"/>
</dbReference>
<proteinExistence type="inferred from homology"/>
<comment type="subcellular location">
    <subcellularLocation>
        <location evidence="1">Plastid</location>
        <location evidence="1">Chloroplast stroma</location>
    </subcellularLocation>
</comment>
<comment type="caution">
    <text evidence="7">The sequence shown here is derived from an EMBL/GenBank/DDBJ whole genome shotgun (WGS) entry which is preliminary data.</text>
</comment>
<accession>A0AAW1PDE5</accession>
<sequence length="596" mass="65152">MPPLSVVPLLRVSTGVVLKGRDPVSHTTKPLPAADFFPAVTWCHRPLAVSPLLGAARIRPNVHTAATEGSKTAEPAYLSDIIAFESADAVEARLAKKKLDDKAADELINKAAAALESARRALEQQKQRSPARPSSLTFGASLSAEEEAEQHSQAGGAAAQEATRAVLERSLANARGSIDFSAEEDDTATLSGGSNSGLKENSPPTWAKNSFGSRDAADSGFDGFATRPIALQPKLQEATETKAQSDLDFAEPLFASFDLISQADLDVEKARQAELPPLQSVLEMTTAHLPPQRGGAPVTAQAQPSLATRAMADGAGQLADGTKYERTSGEERGANGFWLRWTQLQGVSAQGKVEWEEKWWEASDWAGMREMGAEKSGCKADGSAWRETWREAIVFDEANGEPKVERSAHKWAHDAKGDEWEEKWGEQYWSTGRANKWADKWGKDGPNVWHERWGEDYDTGSMGGGCTNMGGGCTKYTDKWAERLHEDGTSDQWGEKWTEEFAEGKGGKKGETWSVNGYGERYQRWWGENHFGNGWVQKYGNSNTGEHWDVSEEMDTYYNPIPHFGYRLALNHSPQLLNVPTLPRGGDELGDGISAL</sequence>
<dbReference type="GO" id="GO:0005982">
    <property type="term" value="P:starch metabolic process"/>
    <property type="evidence" value="ECO:0007669"/>
    <property type="project" value="TreeGrafter"/>
</dbReference>
<feature type="compositionally biased region" description="Low complexity" evidence="6">
    <location>
        <begin position="151"/>
        <end position="161"/>
    </location>
</feature>
<comment type="similarity">
    <text evidence="5">Belongs to the ESV1 family.</text>
</comment>
<keyword evidence="3" id="KW-0934">Plastid</keyword>
<dbReference type="Proteomes" id="UP001489004">
    <property type="component" value="Unassembled WGS sequence"/>
</dbReference>
<reference evidence="7 8" key="1">
    <citation type="journal article" date="2024" name="Nat. Commun.">
        <title>Phylogenomics reveals the evolutionary origins of lichenization in chlorophyte algae.</title>
        <authorList>
            <person name="Puginier C."/>
            <person name="Libourel C."/>
            <person name="Otte J."/>
            <person name="Skaloud P."/>
            <person name="Haon M."/>
            <person name="Grisel S."/>
            <person name="Petersen M."/>
            <person name="Berrin J.G."/>
            <person name="Delaux P.M."/>
            <person name="Dal Grande F."/>
            <person name="Keller J."/>
        </authorList>
    </citation>
    <scope>NUCLEOTIDE SEQUENCE [LARGE SCALE GENOMIC DNA]</scope>
    <source>
        <strain evidence="7 8">SAG 2043</strain>
    </source>
</reference>
<name>A0AAW1PDE5_9CHLO</name>
<gene>
    <name evidence="7" type="ORF">WJX72_010336</name>
</gene>
<protein>
    <submittedName>
        <fullName evidence="7">Uncharacterized protein</fullName>
    </submittedName>
</protein>
<dbReference type="PANTHER" id="PTHR34113">
    <property type="entry name" value="INACTIVE PURPLE ACID PHOSPHATASE-LIKE PROTEIN"/>
    <property type="match status" value="1"/>
</dbReference>
<feature type="region of interest" description="Disordered" evidence="6">
    <location>
        <begin position="119"/>
        <end position="161"/>
    </location>
</feature>
<dbReference type="AlphaFoldDB" id="A0AAW1PDE5"/>
<evidence type="ECO:0000313" key="8">
    <source>
        <dbReference type="Proteomes" id="UP001489004"/>
    </source>
</evidence>
<organism evidence="7 8">
    <name type="scientific">[Myrmecia] bisecta</name>
    <dbReference type="NCBI Taxonomy" id="41462"/>
    <lineage>
        <taxon>Eukaryota</taxon>
        <taxon>Viridiplantae</taxon>
        <taxon>Chlorophyta</taxon>
        <taxon>core chlorophytes</taxon>
        <taxon>Trebouxiophyceae</taxon>
        <taxon>Trebouxiales</taxon>
        <taxon>Trebouxiaceae</taxon>
        <taxon>Myrmecia</taxon>
    </lineage>
</organism>
<feature type="region of interest" description="Disordered" evidence="6">
    <location>
        <begin position="177"/>
        <end position="214"/>
    </location>
</feature>
<dbReference type="EMBL" id="JALJOR010000012">
    <property type="protein sequence ID" value="KAK9807825.1"/>
    <property type="molecule type" value="Genomic_DNA"/>
</dbReference>
<keyword evidence="8" id="KW-1185">Reference proteome</keyword>
<keyword evidence="2" id="KW-0150">Chloroplast</keyword>
<keyword evidence="4" id="KW-0809">Transit peptide</keyword>
<feature type="compositionally biased region" description="Polar residues" evidence="6">
    <location>
        <begin position="188"/>
        <end position="212"/>
    </location>
</feature>
<evidence type="ECO:0000256" key="1">
    <source>
        <dbReference type="ARBA" id="ARBA00004470"/>
    </source>
</evidence>
<evidence type="ECO:0000256" key="6">
    <source>
        <dbReference type="SAM" id="MobiDB-lite"/>
    </source>
</evidence>
<evidence type="ECO:0000256" key="2">
    <source>
        <dbReference type="ARBA" id="ARBA00022528"/>
    </source>
</evidence>
<dbReference type="GO" id="GO:0043036">
    <property type="term" value="C:starch grain"/>
    <property type="evidence" value="ECO:0007669"/>
    <property type="project" value="TreeGrafter"/>
</dbReference>
<evidence type="ECO:0000256" key="4">
    <source>
        <dbReference type="ARBA" id="ARBA00022946"/>
    </source>
</evidence>
<dbReference type="InterPro" id="IPR052495">
    <property type="entry name" value="Alpha-glucan_binding_chloro"/>
</dbReference>
<evidence type="ECO:0000313" key="7">
    <source>
        <dbReference type="EMBL" id="KAK9807825.1"/>
    </source>
</evidence>
<dbReference type="GO" id="GO:2001070">
    <property type="term" value="F:starch binding"/>
    <property type="evidence" value="ECO:0007669"/>
    <property type="project" value="TreeGrafter"/>
</dbReference>
<dbReference type="GO" id="GO:0009570">
    <property type="term" value="C:chloroplast stroma"/>
    <property type="evidence" value="ECO:0007669"/>
    <property type="project" value="UniProtKB-SubCell"/>
</dbReference>
<evidence type="ECO:0000256" key="3">
    <source>
        <dbReference type="ARBA" id="ARBA00022640"/>
    </source>
</evidence>
<dbReference type="GO" id="GO:2000904">
    <property type="term" value="P:regulation of starch metabolic process"/>
    <property type="evidence" value="ECO:0007669"/>
    <property type="project" value="TreeGrafter"/>
</dbReference>